<dbReference type="AlphaFoldDB" id="A0A8B7YVT7"/>
<evidence type="ECO:0000256" key="5">
    <source>
        <dbReference type="ARBA" id="ARBA00023040"/>
    </source>
</evidence>
<sequence length="290" mass="31977">MLVVCRSPIRNDTSQVFIASISAMVMGLTLCLGPTAALTSITGGEWVLGDGLCTAQSLLLMAILSALSVIMFIFSLERYVFVAHPLRYPVVVTVGRTRGAVAGMAVIGLLGALFCGFLSDWRGFYTSSWHACVPYFSNEITRSLFLCSYLVVKLIPAVLGYAAHCSLLLIARRHLRRIIADIPSHNNACADPNPSRAAVMISRRLKMNIARWVMLTFFALFFLAMDLLPDLACLYPIPNYLVLPGNIAFLFVSCFLPVAHVYSNRCLRRTARQLLAHCFFKNDSSQSVVV</sequence>
<name>A0A8B7YVT7_ACAPL</name>
<evidence type="ECO:0000256" key="1">
    <source>
        <dbReference type="ARBA" id="ARBA00004651"/>
    </source>
</evidence>
<feature type="transmembrane region" description="Helical" evidence="9">
    <location>
        <begin position="143"/>
        <end position="170"/>
    </location>
</feature>
<evidence type="ECO:0000256" key="4">
    <source>
        <dbReference type="ARBA" id="ARBA00022989"/>
    </source>
</evidence>
<evidence type="ECO:0000256" key="7">
    <source>
        <dbReference type="ARBA" id="ARBA00023170"/>
    </source>
</evidence>
<dbReference type="PANTHER" id="PTHR24249">
    <property type="entry name" value="HISTAMINE RECEPTOR-RELATED G-PROTEIN COUPLED RECEPTOR"/>
    <property type="match status" value="1"/>
</dbReference>
<keyword evidence="11" id="KW-1185">Reference proteome</keyword>
<dbReference type="Pfam" id="PF00001">
    <property type="entry name" value="7tm_1"/>
    <property type="match status" value="1"/>
</dbReference>
<evidence type="ECO:0000256" key="8">
    <source>
        <dbReference type="ARBA" id="ARBA00023224"/>
    </source>
</evidence>
<dbReference type="PROSITE" id="PS50262">
    <property type="entry name" value="G_PROTEIN_RECEP_F1_2"/>
    <property type="match status" value="1"/>
</dbReference>
<feature type="transmembrane region" description="Helical" evidence="9">
    <location>
        <begin position="16"/>
        <end position="38"/>
    </location>
</feature>
<keyword evidence="8" id="KW-0807">Transducer</keyword>
<gene>
    <name evidence="12" type="primary">LOC110982930</name>
</gene>
<organism evidence="11 12">
    <name type="scientific">Acanthaster planci</name>
    <name type="common">Crown-of-thorns starfish</name>
    <dbReference type="NCBI Taxonomy" id="133434"/>
    <lineage>
        <taxon>Eukaryota</taxon>
        <taxon>Metazoa</taxon>
        <taxon>Echinodermata</taxon>
        <taxon>Eleutherozoa</taxon>
        <taxon>Asterozoa</taxon>
        <taxon>Asteroidea</taxon>
        <taxon>Valvatacea</taxon>
        <taxon>Valvatida</taxon>
        <taxon>Acanthasteridae</taxon>
        <taxon>Acanthaster</taxon>
    </lineage>
</organism>
<comment type="subcellular location">
    <subcellularLocation>
        <location evidence="1">Cell membrane</location>
        <topology evidence="1">Multi-pass membrane protein</topology>
    </subcellularLocation>
</comment>
<dbReference type="GeneID" id="110982930"/>
<keyword evidence="3 9" id="KW-0812">Transmembrane</keyword>
<evidence type="ECO:0000313" key="11">
    <source>
        <dbReference type="Proteomes" id="UP000694845"/>
    </source>
</evidence>
<dbReference type="InterPro" id="IPR000276">
    <property type="entry name" value="GPCR_Rhodpsn"/>
</dbReference>
<keyword evidence="6 9" id="KW-0472">Membrane</keyword>
<dbReference type="KEGG" id="aplc:110982930"/>
<evidence type="ECO:0000256" key="6">
    <source>
        <dbReference type="ARBA" id="ARBA00023136"/>
    </source>
</evidence>
<dbReference type="Gene3D" id="1.20.1070.10">
    <property type="entry name" value="Rhodopsin 7-helix transmembrane proteins"/>
    <property type="match status" value="1"/>
</dbReference>
<proteinExistence type="predicted"/>
<feature type="domain" description="G-protein coupled receptors family 1 profile" evidence="10">
    <location>
        <begin position="1"/>
        <end position="260"/>
    </location>
</feature>
<feature type="transmembrane region" description="Helical" evidence="9">
    <location>
        <begin position="240"/>
        <end position="262"/>
    </location>
</feature>
<evidence type="ECO:0000259" key="10">
    <source>
        <dbReference type="PROSITE" id="PS50262"/>
    </source>
</evidence>
<keyword evidence="2" id="KW-1003">Cell membrane</keyword>
<dbReference type="OMA" id="PIPNYLV"/>
<dbReference type="InterPro" id="IPR017452">
    <property type="entry name" value="GPCR_Rhodpsn_7TM"/>
</dbReference>
<dbReference type="Proteomes" id="UP000694845">
    <property type="component" value="Unplaced"/>
</dbReference>
<feature type="transmembrane region" description="Helical" evidence="9">
    <location>
        <begin position="209"/>
        <end position="228"/>
    </location>
</feature>
<keyword evidence="7" id="KW-0675">Receptor</keyword>
<accession>A0A8B7YVT7</accession>
<dbReference type="SUPFAM" id="SSF81321">
    <property type="entry name" value="Family A G protein-coupled receptor-like"/>
    <property type="match status" value="1"/>
</dbReference>
<feature type="transmembrane region" description="Helical" evidence="9">
    <location>
        <begin position="100"/>
        <end position="119"/>
    </location>
</feature>
<reference evidence="12" key="1">
    <citation type="submission" date="2025-08" db="UniProtKB">
        <authorList>
            <consortium name="RefSeq"/>
        </authorList>
    </citation>
    <scope>IDENTIFICATION</scope>
</reference>
<feature type="transmembrane region" description="Helical" evidence="9">
    <location>
        <begin position="58"/>
        <end position="80"/>
    </location>
</feature>
<evidence type="ECO:0000256" key="9">
    <source>
        <dbReference type="SAM" id="Phobius"/>
    </source>
</evidence>
<dbReference type="RefSeq" id="XP_022097423.1">
    <property type="nucleotide sequence ID" value="XM_022241731.1"/>
</dbReference>
<dbReference type="OrthoDB" id="10397716at2759"/>
<dbReference type="PRINTS" id="PR01102">
    <property type="entry name" value="5HT6RECEPTR"/>
</dbReference>
<evidence type="ECO:0000256" key="3">
    <source>
        <dbReference type="ARBA" id="ARBA00022692"/>
    </source>
</evidence>
<dbReference type="InterPro" id="IPR050569">
    <property type="entry name" value="TAAR"/>
</dbReference>
<dbReference type="GO" id="GO:0005886">
    <property type="term" value="C:plasma membrane"/>
    <property type="evidence" value="ECO:0007669"/>
    <property type="project" value="UniProtKB-SubCell"/>
</dbReference>
<evidence type="ECO:0000256" key="2">
    <source>
        <dbReference type="ARBA" id="ARBA00022475"/>
    </source>
</evidence>
<evidence type="ECO:0000313" key="12">
    <source>
        <dbReference type="RefSeq" id="XP_022097423.1"/>
    </source>
</evidence>
<dbReference type="GO" id="GO:0004930">
    <property type="term" value="F:G protein-coupled receptor activity"/>
    <property type="evidence" value="ECO:0007669"/>
    <property type="project" value="UniProtKB-KW"/>
</dbReference>
<protein>
    <submittedName>
        <fullName evidence="12">Galanin receptor type 2-like</fullName>
    </submittedName>
</protein>
<keyword evidence="5" id="KW-0297">G-protein coupled receptor</keyword>
<dbReference type="CDD" id="cd00637">
    <property type="entry name" value="7tm_classA_rhodopsin-like"/>
    <property type="match status" value="1"/>
</dbReference>
<keyword evidence="4 9" id="KW-1133">Transmembrane helix</keyword>